<feature type="transmembrane region" description="Helical" evidence="6">
    <location>
        <begin position="152"/>
        <end position="177"/>
    </location>
</feature>
<comment type="caution">
    <text evidence="7">The sequence shown here is derived from an EMBL/GenBank/DDBJ whole genome shotgun (WGS) entry which is preliminary data.</text>
</comment>
<evidence type="ECO:0000313" key="7">
    <source>
        <dbReference type="EMBL" id="KAG5192654.1"/>
    </source>
</evidence>
<evidence type="ECO:0000313" key="8">
    <source>
        <dbReference type="Proteomes" id="UP000664859"/>
    </source>
</evidence>
<dbReference type="PANTHER" id="PTHR43701:SF2">
    <property type="entry name" value="MEMBRANE TRANSPORTER PROTEIN YJNA-RELATED"/>
    <property type="match status" value="1"/>
</dbReference>
<dbReference type="InterPro" id="IPR002781">
    <property type="entry name" value="TM_pro_TauE-like"/>
</dbReference>
<organism evidence="7 8">
    <name type="scientific">Tribonema minus</name>
    <dbReference type="NCBI Taxonomy" id="303371"/>
    <lineage>
        <taxon>Eukaryota</taxon>
        <taxon>Sar</taxon>
        <taxon>Stramenopiles</taxon>
        <taxon>Ochrophyta</taxon>
        <taxon>PX clade</taxon>
        <taxon>Xanthophyceae</taxon>
        <taxon>Tribonematales</taxon>
        <taxon>Tribonemataceae</taxon>
        <taxon>Tribonema</taxon>
    </lineage>
</organism>
<evidence type="ECO:0000256" key="1">
    <source>
        <dbReference type="ARBA" id="ARBA00004141"/>
    </source>
</evidence>
<dbReference type="InterPro" id="IPR051598">
    <property type="entry name" value="TSUP/Inactive_protease-like"/>
</dbReference>
<dbReference type="Pfam" id="PF01925">
    <property type="entry name" value="TauE"/>
    <property type="match status" value="2"/>
</dbReference>
<dbReference type="GO" id="GO:0016020">
    <property type="term" value="C:membrane"/>
    <property type="evidence" value="ECO:0007669"/>
    <property type="project" value="UniProtKB-SubCell"/>
</dbReference>
<feature type="transmembrane region" description="Helical" evidence="6">
    <location>
        <begin position="76"/>
        <end position="93"/>
    </location>
</feature>
<dbReference type="Proteomes" id="UP000664859">
    <property type="component" value="Unassembled WGS sequence"/>
</dbReference>
<sequence>GGFVAIPLLTGWLRLTQHQAHGTSLGAVCATGAAGAAGFAAAGQVDWMALPPMVVAGMVTSTLGAKATGRLKQSTLKRMLGVFMIGIAPVVIFRDQLLEYAHRPVHGEEPLHSNPNPSNQLGGAGGDGGGEHKAVVATAAVERPSSDPLRMAAIGACSGFLAGIFGVGGGAVTVPAISLCTDFTHKEALGLSLAAMVLPAVSGGFVHYRAGNLLPAVAVPLAVGTALGAYVSSTYVVQNVSNDTLKYAFAAFMATLGFRTLRSATPVRQAAANAAARISKDAVQKPKVK</sequence>
<keyword evidence="3 6" id="KW-1133">Transmembrane helix</keyword>
<evidence type="ECO:0000256" key="2">
    <source>
        <dbReference type="ARBA" id="ARBA00022692"/>
    </source>
</evidence>
<keyword evidence="2 6" id="KW-0812">Transmembrane</keyword>
<proteinExistence type="predicted"/>
<reference evidence="7" key="1">
    <citation type="submission" date="2021-02" db="EMBL/GenBank/DDBJ databases">
        <title>First Annotated Genome of the Yellow-green Alga Tribonema minus.</title>
        <authorList>
            <person name="Mahan K.M."/>
        </authorList>
    </citation>
    <scope>NUCLEOTIDE SEQUENCE</scope>
    <source>
        <strain evidence="7">UTEX B ZZ1240</strain>
    </source>
</reference>
<comment type="subcellular location">
    <subcellularLocation>
        <location evidence="1">Membrane</location>
        <topology evidence="1">Multi-pass membrane protein</topology>
    </subcellularLocation>
</comment>
<gene>
    <name evidence="7" type="ORF">JKP88DRAFT_292712</name>
</gene>
<keyword evidence="8" id="KW-1185">Reference proteome</keyword>
<accession>A0A836CP97</accession>
<evidence type="ECO:0000256" key="5">
    <source>
        <dbReference type="SAM" id="MobiDB-lite"/>
    </source>
</evidence>
<evidence type="ECO:0000256" key="3">
    <source>
        <dbReference type="ARBA" id="ARBA00022989"/>
    </source>
</evidence>
<feature type="non-terminal residue" evidence="7">
    <location>
        <position position="1"/>
    </location>
</feature>
<name>A0A836CP97_9STRA</name>
<feature type="transmembrane region" description="Helical" evidence="6">
    <location>
        <begin position="213"/>
        <end position="232"/>
    </location>
</feature>
<dbReference type="AlphaFoldDB" id="A0A836CP97"/>
<feature type="region of interest" description="Disordered" evidence="5">
    <location>
        <begin position="108"/>
        <end position="131"/>
    </location>
</feature>
<dbReference type="OrthoDB" id="203866at2759"/>
<dbReference type="PANTHER" id="PTHR43701">
    <property type="entry name" value="MEMBRANE TRANSPORTER PROTEIN MJ0441-RELATED"/>
    <property type="match status" value="1"/>
</dbReference>
<dbReference type="EMBL" id="JAFCMP010000003">
    <property type="protein sequence ID" value="KAG5192654.1"/>
    <property type="molecule type" value="Genomic_DNA"/>
</dbReference>
<evidence type="ECO:0000256" key="4">
    <source>
        <dbReference type="ARBA" id="ARBA00023136"/>
    </source>
</evidence>
<protein>
    <submittedName>
        <fullName evidence="7">Sulfite exporter TauE/SafE-domain-containing protein</fullName>
    </submittedName>
</protein>
<feature type="transmembrane region" description="Helical" evidence="6">
    <location>
        <begin position="189"/>
        <end position="206"/>
    </location>
</feature>
<keyword evidence="4 6" id="KW-0472">Membrane</keyword>
<evidence type="ECO:0000256" key="6">
    <source>
        <dbReference type="SAM" id="Phobius"/>
    </source>
</evidence>